<evidence type="ECO:0000313" key="7">
    <source>
        <dbReference type="EMBL" id="GHA65092.1"/>
    </source>
</evidence>
<dbReference type="GO" id="GO:0016491">
    <property type="term" value="F:oxidoreductase activity"/>
    <property type="evidence" value="ECO:0007669"/>
    <property type="project" value="UniProtKB-UniRule"/>
</dbReference>
<dbReference type="AlphaFoldDB" id="A0A8J3CM50"/>
<dbReference type="Gene3D" id="3.40.109.10">
    <property type="entry name" value="NADH Oxidase"/>
    <property type="match status" value="1"/>
</dbReference>
<dbReference type="InterPro" id="IPR000415">
    <property type="entry name" value="Nitroreductase-like"/>
</dbReference>
<dbReference type="HAMAP" id="MF_01204">
    <property type="entry name" value="Oxidoreductase_RutE_HadB"/>
    <property type="match status" value="1"/>
</dbReference>
<keyword evidence="4 5" id="KW-0560">Oxidoreductase</keyword>
<sequence>MTTLSNEALNQLFHDARTFNKFTNEPVTDEQLQAIYDLAKMGPTAFNASPARFVFIRSPEAKARLEPTLADGNKAKTMAAPVTVIVAYDTNFQEHLPTIFPAMDVKGMFDANPEMTQTTAFRNGSLSGAYFIMAVRAIGLDAGPMSGFDNAALDKEFFPDGRFKSNFLINIGHGDASGNYPRSPRLAYDVATQTL</sequence>
<keyword evidence="5" id="KW-0520">NAD</keyword>
<reference evidence="7" key="2">
    <citation type="submission" date="2020-09" db="EMBL/GenBank/DDBJ databases">
        <authorList>
            <person name="Sun Q."/>
            <person name="Kim S."/>
        </authorList>
    </citation>
    <scope>NUCLEOTIDE SEQUENCE</scope>
    <source>
        <strain evidence="7">KCTC 32501</strain>
    </source>
</reference>
<evidence type="ECO:0000313" key="8">
    <source>
        <dbReference type="Proteomes" id="UP000614287"/>
    </source>
</evidence>
<dbReference type="Proteomes" id="UP000614287">
    <property type="component" value="Unassembled WGS sequence"/>
</dbReference>
<evidence type="ECO:0000256" key="3">
    <source>
        <dbReference type="ARBA" id="ARBA00022857"/>
    </source>
</evidence>
<dbReference type="EC" id="1.-.-.-" evidence="5"/>
<reference evidence="7" key="1">
    <citation type="journal article" date="2014" name="Int. J. Syst. Evol. Microbiol.">
        <title>Complete genome sequence of Corynebacterium casei LMG S-19264T (=DSM 44701T), isolated from a smear-ripened cheese.</title>
        <authorList>
            <consortium name="US DOE Joint Genome Institute (JGI-PGF)"/>
            <person name="Walter F."/>
            <person name="Albersmeier A."/>
            <person name="Kalinowski J."/>
            <person name="Ruckert C."/>
        </authorList>
    </citation>
    <scope>NUCLEOTIDE SEQUENCE</scope>
    <source>
        <strain evidence="7">KCTC 32501</strain>
    </source>
</reference>
<evidence type="ECO:0000256" key="5">
    <source>
        <dbReference type="HAMAP-Rule" id="MF_01204"/>
    </source>
</evidence>
<comment type="caution">
    <text evidence="7">The sequence shown here is derived from an EMBL/GenBank/DDBJ whole genome shotgun (WGS) entry which is preliminary data.</text>
</comment>
<dbReference type="EMBL" id="BMZG01000001">
    <property type="protein sequence ID" value="GHA65092.1"/>
    <property type="molecule type" value="Genomic_DNA"/>
</dbReference>
<keyword evidence="8" id="KW-1185">Reference proteome</keyword>
<evidence type="ECO:0000256" key="4">
    <source>
        <dbReference type="ARBA" id="ARBA00023002"/>
    </source>
</evidence>
<dbReference type="Pfam" id="PF00881">
    <property type="entry name" value="Nitroreductase"/>
    <property type="match status" value="1"/>
</dbReference>
<keyword evidence="2 5" id="KW-0288">FMN</keyword>
<dbReference type="RefSeq" id="WP_189490426.1">
    <property type="nucleotide sequence ID" value="NZ_BMZG01000001.1"/>
</dbReference>
<evidence type="ECO:0000259" key="6">
    <source>
        <dbReference type="Pfam" id="PF00881"/>
    </source>
</evidence>
<proteinExistence type="inferred from homology"/>
<protein>
    <recommendedName>
        <fullName evidence="5">Putative NADH dehydrogenase/NAD(P)H nitroreductase GCM10009007_01940</fullName>
        <ecNumber evidence="5">1.-.-.-</ecNumber>
    </recommendedName>
</protein>
<keyword evidence="3 5" id="KW-0521">NADP</keyword>
<organism evidence="7 8">
    <name type="scientific">Formosimonas limnophila</name>
    <dbReference type="NCBI Taxonomy" id="1384487"/>
    <lineage>
        <taxon>Bacteria</taxon>
        <taxon>Pseudomonadati</taxon>
        <taxon>Pseudomonadota</taxon>
        <taxon>Betaproteobacteria</taxon>
        <taxon>Burkholderiales</taxon>
        <taxon>Burkholderiaceae</taxon>
        <taxon>Formosimonas</taxon>
    </lineage>
</organism>
<dbReference type="CDD" id="cd02148">
    <property type="entry name" value="RutE-like"/>
    <property type="match status" value="1"/>
</dbReference>
<dbReference type="InterPro" id="IPR023936">
    <property type="entry name" value="RutE-like"/>
</dbReference>
<evidence type="ECO:0000256" key="2">
    <source>
        <dbReference type="ARBA" id="ARBA00022643"/>
    </source>
</evidence>
<dbReference type="NCBIfam" id="NF003768">
    <property type="entry name" value="PRK05365.1"/>
    <property type="match status" value="1"/>
</dbReference>
<dbReference type="InterPro" id="IPR029479">
    <property type="entry name" value="Nitroreductase"/>
</dbReference>
<evidence type="ECO:0000256" key="1">
    <source>
        <dbReference type="ARBA" id="ARBA00022630"/>
    </source>
</evidence>
<comment type="cofactor">
    <cofactor evidence="5">
        <name>FMN</name>
        <dbReference type="ChEBI" id="CHEBI:58210"/>
    </cofactor>
</comment>
<dbReference type="InterPro" id="IPR050461">
    <property type="entry name" value="Nitroreductase_HadB/RutE"/>
</dbReference>
<dbReference type="SUPFAM" id="SSF55469">
    <property type="entry name" value="FMN-dependent nitroreductase-like"/>
    <property type="match status" value="1"/>
</dbReference>
<feature type="domain" description="Nitroreductase" evidence="6">
    <location>
        <begin position="18"/>
        <end position="157"/>
    </location>
</feature>
<comment type="similarity">
    <text evidence="5">Belongs to the nitroreductase family. HadB/RutE subfamily.</text>
</comment>
<dbReference type="PANTHER" id="PTHR43543:SF1">
    <property type="entry name" value="MALONIC SEMIALDEHYDE REDUCTASE RUTE-RELATED"/>
    <property type="match status" value="1"/>
</dbReference>
<gene>
    <name evidence="7" type="ORF">GCM10009007_01940</name>
</gene>
<accession>A0A8J3CM50</accession>
<keyword evidence="1 5" id="KW-0285">Flavoprotein</keyword>
<dbReference type="PANTHER" id="PTHR43543">
    <property type="entry name" value="MALONIC SEMIALDEHYDE REDUCTASE RUTE-RELATED"/>
    <property type="match status" value="1"/>
</dbReference>
<name>A0A8J3CM50_9BURK</name>